<dbReference type="Proteomes" id="UP000324705">
    <property type="component" value="Chromosome 1B"/>
</dbReference>
<evidence type="ECO:0000256" key="1">
    <source>
        <dbReference type="ARBA" id="ARBA00004323"/>
    </source>
</evidence>
<dbReference type="Pfam" id="PF04577">
    <property type="entry name" value="Glyco_transf_61"/>
    <property type="match status" value="1"/>
</dbReference>
<evidence type="ECO:0000256" key="4">
    <source>
        <dbReference type="ARBA" id="ARBA00022679"/>
    </source>
</evidence>
<dbReference type="PANTHER" id="PTHR20961">
    <property type="entry name" value="GLYCOSYLTRANSFERASE"/>
    <property type="match status" value="1"/>
</dbReference>
<dbReference type="GO" id="GO:0000139">
    <property type="term" value="C:Golgi membrane"/>
    <property type="evidence" value="ECO:0007669"/>
    <property type="project" value="UniProtKB-SubCell"/>
</dbReference>
<dbReference type="InterPro" id="IPR007657">
    <property type="entry name" value="Glycosyltransferase_61"/>
</dbReference>
<organism evidence="10 11">
    <name type="scientific">Triticum turgidum subsp. durum</name>
    <name type="common">Durum wheat</name>
    <name type="synonym">Triticum durum</name>
    <dbReference type="NCBI Taxonomy" id="4567"/>
    <lineage>
        <taxon>Eukaryota</taxon>
        <taxon>Viridiplantae</taxon>
        <taxon>Streptophyta</taxon>
        <taxon>Embryophyta</taxon>
        <taxon>Tracheophyta</taxon>
        <taxon>Spermatophyta</taxon>
        <taxon>Magnoliopsida</taxon>
        <taxon>Liliopsida</taxon>
        <taxon>Poales</taxon>
        <taxon>Poaceae</taxon>
        <taxon>BOP clade</taxon>
        <taxon>Pooideae</taxon>
        <taxon>Triticodae</taxon>
        <taxon>Triticeae</taxon>
        <taxon>Triticinae</taxon>
        <taxon>Triticum</taxon>
    </lineage>
</organism>
<keyword evidence="11" id="KW-1185">Reference proteome</keyword>
<proteinExistence type="predicted"/>
<dbReference type="EMBL" id="LT934112">
    <property type="protein sequence ID" value="VAH21750.1"/>
    <property type="molecule type" value="Genomic_DNA"/>
</dbReference>
<dbReference type="PANTHER" id="PTHR20961:SF152">
    <property type="entry name" value="ALPHA-1,3-ARABINOSYLTRANSFERASE XAT2"/>
    <property type="match status" value="1"/>
</dbReference>
<reference evidence="10 11" key="1">
    <citation type="submission" date="2017-09" db="EMBL/GenBank/DDBJ databases">
        <authorList>
            <consortium name="International Durum Wheat Genome Sequencing Consortium (IDWGSC)"/>
            <person name="Milanesi L."/>
        </authorList>
    </citation>
    <scope>NUCLEOTIDE SEQUENCE [LARGE SCALE GENOMIC DNA]</scope>
    <source>
        <strain evidence="11">cv. Svevo</strain>
    </source>
</reference>
<evidence type="ECO:0000256" key="5">
    <source>
        <dbReference type="ARBA" id="ARBA00023034"/>
    </source>
</evidence>
<evidence type="ECO:0000256" key="7">
    <source>
        <dbReference type="SAM" id="MobiDB-lite"/>
    </source>
</evidence>
<name>A0A9R0VAN8_TRITD</name>
<evidence type="ECO:0000256" key="6">
    <source>
        <dbReference type="ARBA" id="ARBA00023180"/>
    </source>
</evidence>
<evidence type="ECO:0000313" key="10">
    <source>
        <dbReference type="EMBL" id="VAH21750.1"/>
    </source>
</evidence>
<sequence length="576" mass="64850">MKAVERAKLVRSLRQESRRLRLLVLVIGFFLVTLTFVVLSKPDALLFNLNGRLSVDEAPRSLLIRQATDADATADPAQRSAAAQDPKPLDDFEDAEANANTKATTKDSEERAHTVRDPQQSGKKEPESRLLGSGGGEGEKKGHRKVTLPTVSNYTIRDAEDGDNAKQQGSETENKLEMVAGKSDGSQQQDWDDAEWGSKPLCDFSNFRANVCEMRGNIRIHPNASSVMYMEPASSKRNELWKLKPYPRKGDELCLSKVTELTVKSSKVAPECTKYHNVPVVVFALTGYTGNLFHDFTDALVPLFTTASEFNGEVQFLITDMAIWWTRKYHVVFKKLSNYPLIDFNKDTDVHCVKHAIVGLHAYMEFTIDPSKAPHNYTMVDFNRFMRRTYELPREAVSALGEIPKAKPRLLIISRQRTRMFLNLPEIIAMAEGLGFEVVVEEANVSSDLSQFSKVVNSVDVMMGVHGAGLTNCVFLPHNATLIQIVPWGGIEGVCRIDFGDPAEQMGLRYKQYSIAVHESSLTDQYPLDHEIFKNPLAFHKGFEFIKETFMDKQNVRLDCNRFRPVLLQTLDLLNQ</sequence>
<comment type="pathway">
    <text evidence="2">Glycan metabolism.</text>
</comment>
<dbReference type="InterPro" id="IPR049625">
    <property type="entry name" value="Glyco_transf_61_cat"/>
</dbReference>
<feature type="compositionally biased region" description="Basic and acidic residues" evidence="7">
    <location>
        <begin position="104"/>
        <end position="128"/>
    </location>
</feature>
<dbReference type="AlphaFoldDB" id="A0A9R0VAN8"/>
<keyword evidence="6" id="KW-0325">Glycoprotein</keyword>
<keyword evidence="8" id="KW-0812">Transmembrane</keyword>
<accession>A0A9R0VAN8</accession>
<keyword evidence="8" id="KW-1133">Transmembrane helix</keyword>
<feature type="region of interest" description="Disordered" evidence="7">
    <location>
        <begin position="69"/>
        <end position="173"/>
    </location>
</feature>
<dbReference type="Gramene" id="TRITD1Bv1G194110.8">
    <property type="protein sequence ID" value="TRITD1Bv1G194110.8"/>
    <property type="gene ID" value="TRITD1Bv1G194110"/>
</dbReference>
<keyword evidence="8" id="KW-0472">Membrane</keyword>
<keyword evidence="5" id="KW-0333">Golgi apparatus</keyword>
<evidence type="ECO:0000313" key="11">
    <source>
        <dbReference type="Proteomes" id="UP000324705"/>
    </source>
</evidence>
<evidence type="ECO:0000259" key="9">
    <source>
        <dbReference type="Pfam" id="PF04577"/>
    </source>
</evidence>
<keyword evidence="4" id="KW-0808">Transferase</keyword>
<gene>
    <name evidence="10" type="ORF">TRITD_1Bv1G194110</name>
</gene>
<dbReference type="GO" id="GO:0016763">
    <property type="term" value="F:pentosyltransferase activity"/>
    <property type="evidence" value="ECO:0007669"/>
    <property type="project" value="UniProtKB-ARBA"/>
</dbReference>
<comment type="subcellular location">
    <subcellularLocation>
        <location evidence="1">Golgi apparatus membrane</location>
        <topology evidence="1">Single-pass type II membrane protein</topology>
    </subcellularLocation>
</comment>
<evidence type="ECO:0000256" key="2">
    <source>
        <dbReference type="ARBA" id="ARBA00004881"/>
    </source>
</evidence>
<protein>
    <recommendedName>
        <fullName evidence="9">Glycosyltransferase 61 catalytic domain-containing protein</fullName>
    </recommendedName>
</protein>
<feature type="domain" description="Glycosyltransferase 61 catalytic" evidence="9">
    <location>
        <begin position="382"/>
        <end position="483"/>
    </location>
</feature>
<evidence type="ECO:0000256" key="8">
    <source>
        <dbReference type="SAM" id="Phobius"/>
    </source>
</evidence>
<keyword evidence="3" id="KW-0328">Glycosyltransferase</keyword>
<evidence type="ECO:0000256" key="3">
    <source>
        <dbReference type="ARBA" id="ARBA00022676"/>
    </source>
</evidence>
<feature type="transmembrane region" description="Helical" evidence="8">
    <location>
        <begin position="20"/>
        <end position="39"/>
    </location>
</feature>